<gene>
    <name evidence="3" type="primary">yraA</name>
    <name evidence="3" type="ORF">Hsar01_03524</name>
</gene>
<protein>
    <submittedName>
        <fullName evidence="3">Cysteine protease YraA</fullName>
    </submittedName>
</protein>
<dbReference type="SUPFAM" id="SSF52317">
    <property type="entry name" value="Class I glutamine amidotransferase-like"/>
    <property type="match status" value="1"/>
</dbReference>
<keyword evidence="3" id="KW-0645">Protease</keyword>
<evidence type="ECO:0000313" key="4">
    <source>
        <dbReference type="Proteomes" id="UP001476282"/>
    </source>
</evidence>
<reference evidence="3 4" key="1">
    <citation type="submission" date="2024-02" db="EMBL/GenBank/DDBJ databases">
        <title>Haloferula sargassicola NBRC 104335.</title>
        <authorList>
            <person name="Ichikawa N."/>
            <person name="Katano-Makiyama Y."/>
            <person name="Hidaka K."/>
        </authorList>
    </citation>
    <scope>NUCLEOTIDE SEQUENCE [LARGE SCALE GENOMIC DNA]</scope>
    <source>
        <strain evidence="3 4">NBRC 104335</strain>
    </source>
</reference>
<dbReference type="NCBIfam" id="TIGR01382">
    <property type="entry name" value="PfpI"/>
    <property type="match status" value="1"/>
</dbReference>
<dbReference type="CDD" id="cd03134">
    <property type="entry name" value="GATase1_PfpI_like"/>
    <property type="match status" value="1"/>
</dbReference>
<evidence type="ECO:0000256" key="1">
    <source>
        <dbReference type="ARBA" id="ARBA00008542"/>
    </source>
</evidence>
<dbReference type="InterPro" id="IPR002818">
    <property type="entry name" value="DJ-1/PfpI"/>
</dbReference>
<dbReference type="InterPro" id="IPR006286">
    <property type="entry name" value="C56_PfpI-like"/>
</dbReference>
<dbReference type="Pfam" id="PF01965">
    <property type="entry name" value="DJ-1_PfpI"/>
    <property type="match status" value="1"/>
</dbReference>
<keyword evidence="3" id="KW-0378">Hydrolase</keyword>
<dbReference type="PANTHER" id="PTHR42733:SF12">
    <property type="entry name" value="PROTEINASE"/>
    <property type="match status" value="1"/>
</dbReference>
<feature type="domain" description="DJ-1/PfpI" evidence="2">
    <location>
        <begin position="8"/>
        <end position="176"/>
    </location>
</feature>
<keyword evidence="4" id="KW-1185">Reference proteome</keyword>
<dbReference type="GO" id="GO:0006508">
    <property type="term" value="P:proteolysis"/>
    <property type="evidence" value="ECO:0007669"/>
    <property type="project" value="UniProtKB-KW"/>
</dbReference>
<comment type="similarity">
    <text evidence="1">Belongs to the peptidase C56 family.</text>
</comment>
<comment type="caution">
    <text evidence="3">The sequence shown here is derived from an EMBL/GenBank/DDBJ whole genome shotgun (WGS) entry which is preliminary data.</text>
</comment>
<proteinExistence type="inferred from homology"/>
<organism evidence="3 4">
    <name type="scientific">Haloferula sargassicola</name>
    <dbReference type="NCBI Taxonomy" id="490096"/>
    <lineage>
        <taxon>Bacteria</taxon>
        <taxon>Pseudomonadati</taxon>
        <taxon>Verrucomicrobiota</taxon>
        <taxon>Verrucomicrobiia</taxon>
        <taxon>Verrucomicrobiales</taxon>
        <taxon>Verrucomicrobiaceae</taxon>
        <taxon>Haloferula</taxon>
    </lineage>
</organism>
<dbReference type="Proteomes" id="UP001476282">
    <property type="component" value="Unassembled WGS sequence"/>
</dbReference>
<dbReference type="RefSeq" id="WP_353568380.1">
    <property type="nucleotide sequence ID" value="NZ_BAABRI010000023.1"/>
</dbReference>
<dbReference type="EMBL" id="BAABRI010000023">
    <property type="protein sequence ID" value="GAA5484282.1"/>
    <property type="molecule type" value="Genomic_DNA"/>
</dbReference>
<dbReference type="GO" id="GO:0008233">
    <property type="term" value="F:peptidase activity"/>
    <property type="evidence" value="ECO:0007669"/>
    <property type="project" value="UniProtKB-KW"/>
</dbReference>
<evidence type="ECO:0000313" key="3">
    <source>
        <dbReference type="EMBL" id="GAA5484282.1"/>
    </source>
</evidence>
<accession>A0ABP9UU59</accession>
<sequence>MKHDLSQKTIAILATDGFEQIELTRPRAALEEAGATVRIVSLKKGDIQGFNHADKADSFPVDHGIDEVEADEFDGLVLPGGVHNPDALRVNQDAVQFVRAFFEQHKPVAAICHGPWTLVEAGVVKGRTLTSWPSLRTDIENAGGEWVDEEVHCDQGLVTSRKPDDLDAFCDKAIEEFAEGKHSAQTA</sequence>
<dbReference type="InterPro" id="IPR029062">
    <property type="entry name" value="Class_I_gatase-like"/>
</dbReference>
<dbReference type="PROSITE" id="PS51276">
    <property type="entry name" value="PEPTIDASE_C56_PFPI"/>
    <property type="match status" value="1"/>
</dbReference>
<evidence type="ECO:0000259" key="2">
    <source>
        <dbReference type="Pfam" id="PF01965"/>
    </source>
</evidence>
<name>A0ABP9UU59_9BACT</name>
<dbReference type="Gene3D" id="3.40.50.880">
    <property type="match status" value="1"/>
</dbReference>
<dbReference type="PANTHER" id="PTHR42733">
    <property type="entry name" value="DJ-1 PROTEIN"/>
    <property type="match status" value="1"/>
</dbReference>